<keyword evidence="4" id="KW-1185">Reference proteome</keyword>
<protein>
    <recommendedName>
        <fullName evidence="2">DUF6533 domain-containing protein</fullName>
    </recommendedName>
</protein>
<reference evidence="3 4" key="1">
    <citation type="submission" date="2015-04" db="EMBL/GenBank/DDBJ databases">
        <title>Complete genome sequence of Schizopora paradoxa KUC8140, a cosmopolitan wood degrader in East Asia.</title>
        <authorList>
            <consortium name="DOE Joint Genome Institute"/>
            <person name="Min B."/>
            <person name="Park H."/>
            <person name="Jang Y."/>
            <person name="Kim J.-J."/>
            <person name="Kim K.H."/>
            <person name="Pangilinan J."/>
            <person name="Lipzen A."/>
            <person name="Riley R."/>
            <person name="Grigoriev I.V."/>
            <person name="Spatafora J.W."/>
            <person name="Choi I.-G."/>
        </authorList>
    </citation>
    <scope>NUCLEOTIDE SEQUENCE [LARGE SCALE GENOMIC DNA]</scope>
    <source>
        <strain evidence="3 4">KUC8140</strain>
    </source>
</reference>
<feature type="transmembrane region" description="Helical" evidence="1">
    <location>
        <begin position="209"/>
        <end position="231"/>
    </location>
</feature>
<evidence type="ECO:0000256" key="1">
    <source>
        <dbReference type="SAM" id="Phobius"/>
    </source>
</evidence>
<dbReference type="InterPro" id="IPR045340">
    <property type="entry name" value="DUF6533"/>
</dbReference>
<evidence type="ECO:0000313" key="3">
    <source>
        <dbReference type="EMBL" id="KLO06781.1"/>
    </source>
</evidence>
<dbReference type="EMBL" id="KQ086181">
    <property type="protein sequence ID" value="KLO06781.1"/>
    <property type="molecule type" value="Genomic_DNA"/>
</dbReference>
<feature type="domain" description="DUF6533" evidence="2">
    <location>
        <begin position="21"/>
        <end position="66"/>
    </location>
</feature>
<feature type="transmembrane region" description="Helical" evidence="1">
    <location>
        <begin position="55"/>
        <end position="75"/>
    </location>
</feature>
<keyword evidence="1" id="KW-0472">Membrane</keyword>
<dbReference type="Proteomes" id="UP000053477">
    <property type="component" value="Unassembled WGS sequence"/>
</dbReference>
<dbReference type="AlphaFoldDB" id="A0A0H2RPM2"/>
<dbReference type="OrthoDB" id="3258294at2759"/>
<name>A0A0H2RPM2_9AGAM</name>
<accession>A0A0H2RPM2</accession>
<sequence length="297" mass="33221">MSELHLDQLVAGVKKLQDFRYTYVAAASLASYEYFINLDNEVRFLWIRRFSFGRVLLFLCRYLPLVQAFEGVYMYTSASRKGLDSSVCRGLFNTGTSVLYVRAYAVWSCPKKLAVFLLVVYITGLAATLFMVSLTLRSIRLLPYRIGDTCIFSVKDKAAKFALIKSVFDDSLALGLLLIKAIQQARLIGNYRRGGATASLLTIMARDGVLYFFLNLAITIANMCLFGIIPLTTLEGVLQNILCARLLFSIQIANEASLLHMQAPSDATIDTVEMERISAELPEVVSDPRFAETRSRP</sequence>
<organism evidence="3 4">
    <name type="scientific">Schizopora paradoxa</name>
    <dbReference type="NCBI Taxonomy" id="27342"/>
    <lineage>
        <taxon>Eukaryota</taxon>
        <taxon>Fungi</taxon>
        <taxon>Dikarya</taxon>
        <taxon>Basidiomycota</taxon>
        <taxon>Agaricomycotina</taxon>
        <taxon>Agaricomycetes</taxon>
        <taxon>Hymenochaetales</taxon>
        <taxon>Schizoporaceae</taxon>
        <taxon>Schizopora</taxon>
    </lineage>
</organism>
<evidence type="ECO:0000259" key="2">
    <source>
        <dbReference type="Pfam" id="PF20151"/>
    </source>
</evidence>
<proteinExistence type="predicted"/>
<evidence type="ECO:0000313" key="4">
    <source>
        <dbReference type="Proteomes" id="UP000053477"/>
    </source>
</evidence>
<feature type="transmembrane region" description="Helical" evidence="1">
    <location>
        <begin position="113"/>
        <end position="136"/>
    </location>
</feature>
<gene>
    <name evidence="3" type="ORF">SCHPADRAFT_945807</name>
</gene>
<dbReference type="InParanoid" id="A0A0H2RPM2"/>
<keyword evidence="1" id="KW-1133">Transmembrane helix</keyword>
<keyword evidence="1" id="KW-0812">Transmembrane</keyword>
<dbReference type="Pfam" id="PF20151">
    <property type="entry name" value="DUF6533"/>
    <property type="match status" value="1"/>
</dbReference>